<name>A0A9J5W2F2_SOLCO</name>
<organism evidence="1 2">
    <name type="scientific">Solanum commersonii</name>
    <name type="common">Commerson's wild potato</name>
    <name type="synonym">Commerson's nightshade</name>
    <dbReference type="NCBI Taxonomy" id="4109"/>
    <lineage>
        <taxon>Eukaryota</taxon>
        <taxon>Viridiplantae</taxon>
        <taxon>Streptophyta</taxon>
        <taxon>Embryophyta</taxon>
        <taxon>Tracheophyta</taxon>
        <taxon>Spermatophyta</taxon>
        <taxon>Magnoliopsida</taxon>
        <taxon>eudicotyledons</taxon>
        <taxon>Gunneridae</taxon>
        <taxon>Pentapetalae</taxon>
        <taxon>asterids</taxon>
        <taxon>lamiids</taxon>
        <taxon>Solanales</taxon>
        <taxon>Solanaceae</taxon>
        <taxon>Solanoideae</taxon>
        <taxon>Solaneae</taxon>
        <taxon>Solanum</taxon>
    </lineage>
</organism>
<comment type="caution">
    <text evidence="1">The sequence shown here is derived from an EMBL/GenBank/DDBJ whole genome shotgun (WGS) entry which is preliminary data.</text>
</comment>
<dbReference type="AlphaFoldDB" id="A0A9J5W2F2"/>
<sequence length="69" mass="8228">MREARLRWFGHIQSRSVNTLVGMCKRLVIGVPRGVETLHYFSYERLCFLHYFLLLLLGFNALEPKVFRK</sequence>
<proteinExistence type="predicted"/>
<protein>
    <submittedName>
        <fullName evidence="1">Uncharacterized protein</fullName>
    </submittedName>
</protein>
<dbReference type="EMBL" id="JACXVP010000012">
    <property type="protein sequence ID" value="KAG5569691.1"/>
    <property type="molecule type" value="Genomic_DNA"/>
</dbReference>
<dbReference type="Proteomes" id="UP000824120">
    <property type="component" value="Chromosome 12"/>
</dbReference>
<keyword evidence="2" id="KW-1185">Reference proteome</keyword>
<accession>A0A9J5W2F2</accession>
<gene>
    <name evidence="1" type="ORF">H5410_059457</name>
</gene>
<evidence type="ECO:0000313" key="1">
    <source>
        <dbReference type="EMBL" id="KAG5569691.1"/>
    </source>
</evidence>
<reference evidence="1 2" key="1">
    <citation type="submission" date="2020-09" db="EMBL/GenBank/DDBJ databases">
        <title>De no assembly of potato wild relative species, Solanum commersonii.</title>
        <authorList>
            <person name="Cho K."/>
        </authorList>
    </citation>
    <scope>NUCLEOTIDE SEQUENCE [LARGE SCALE GENOMIC DNA]</scope>
    <source>
        <strain evidence="1">LZ3.2</strain>
        <tissue evidence="1">Leaf</tissue>
    </source>
</reference>
<evidence type="ECO:0000313" key="2">
    <source>
        <dbReference type="Proteomes" id="UP000824120"/>
    </source>
</evidence>